<keyword evidence="1" id="KW-0732">Signal</keyword>
<evidence type="ECO:0000256" key="1">
    <source>
        <dbReference type="SAM" id="SignalP"/>
    </source>
</evidence>
<evidence type="ECO:0008006" key="4">
    <source>
        <dbReference type="Google" id="ProtNLM"/>
    </source>
</evidence>
<comment type="caution">
    <text evidence="2">The sequence shown here is derived from an EMBL/GenBank/DDBJ whole genome shotgun (WGS) entry which is preliminary data.</text>
</comment>
<dbReference type="Proteomes" id="UP000660708">
    <property type="component" value="Unassembled WGS sequence"/>
</dbReference>
<keyword evidence="3" id="KW-1185">Reference proteome</keyword>
<dbReference type="EMBL" id="AQHF01000020">
    <property type="protein sequence ID" value="MBE0345667.1"/>
    <property type="molecule type" value="Genomic_DNA"/>
</dbReference>
<dbReference type="AlphaFoldDB" id="A0A8I0MTP7"/>
<accession>A0A8I0MTP7</accession>
<name>A0A8I0MTP7_9GAMM</name>
<evidence type="ECO:0000313" key="3">
    <source>
        <dbReference type="Proteomes" id="UP000660708"/>
    </source>
</evidence>
<organism evidence="2 3">
    <name type="scientific">Pseudoalteromonas peptidolytica F12-50-A1</name>
    <dbReference type="NCBI Taxonomy" id="1315280"/>
    <lineage>
        <taxon>Bacteria</taxon>
        <taxon>Pseudomonadati</taxon>
        <taxon>Pseudomonadota</taxon>
        <taxon>Gammaproteobacteria</taxon>
        <taxon>Alteromonadales</taxon>
        <taxon>Pseudoalteromonadaceae</taxon>
        <taxon>Pseudoalteromonas</taxon>
    </lineage>
</organism>
<evidence type="ECO:0000313" key="2">
    <source>
        <dbReference type="EMBL" id="MBE0345667.1"/>
    </source>
</evidence>
<feature type="chain" id="PRO_5034288858" description="Lipoprotein" evidence="1">
    <location>
        <begin position="23"/>
        <end position="83"/>
    </location>
</feature>
<sequence>MKKIIILFTTAFLFACSSTSGTKNDATTASKKSQLECEVSSMTGSKLKRKRCIDKKQAEYEKENARRLTREALNNSSSIATDG</sequence>
<protein>
    <recommendedName>
        <fullName evidence="4">Lipoprotein</fullName>
    </recommendedName>
</protein>
<proteinExistence type="predicted"/>
<reference evidence="2 3" key="1">
    <citation type="submission" date="2015-06" db="EMBL/GenBank/DDBJ databases">
        <title>Genome sequence of Pseudoalteromonas peptidolytica.</title>
        <authorList>
            <person name="Xie B.-B."/>
            <person name="Rong J.-C."/>
            <person name="Qin Q.-L."/>
            <person name="Zhang Y.-Z."/>
        </authorList>
    </citation>
    <scope>NUCLEOTIDE SEQUENCE [LARGE SCALE GENOMIC DNA]</scope>
    <source>
        <strain evidence="2 3">F12-50-A1</strain>
    </source>
</reference>
<dbReference type="PROSITE" id="PS51257">
    <property type="entry name" value="PROKAR_LIPOPROTEIN"/>
    <property type="match status" value="1"/>
</dbReference>
<gene>
    <name evidence="2" type="ORF">PPEP_a0587</name>
</gene>
<feature type="signal peptide" evidence="1">
    <location>
        <begin position="1"/>
        <end position="22"/>
    </location>
</feature>
<dbReference type="RefSeq" id="WP_128730805.1">
    <property type="nucleotide sequence ID" value="NZ_AQHF01000020.1"/>
</dbReference>